<gene>
    <name evidence="2" type="ORF">NCTC10742_01910</name>
</gene>
<dbReference type="PANTHER" id="PTHR43102:SF2">
    <property type="entry name" value="GAF DOMAIN-CONTAINING PROTEIN"/>
    <property type="match status" value="1"/>
</dbReference>
<dbReference type="EMBL" id="UGQM01000001">
    <property type="protein sequence ID" value="STZ42696.1"/>
    <property type="molecule type" value="Genomic_DNA"/>
</dbReference>
<dbReference type="RefSeq" id="WP_011895155.1">
    <property type="nucleotide sequence ID" value="NZ_JACKST010000014.1"/>
</dbReference>
<dbReference type="OMA" id="FDEWMND"/>
<dbReference type="Pfam" id="PF01590">
    <property type="entry name" value="GAF"/>
    <property type="match status" value="1"/>
</dbReference>
<organism evidence="2 3">
    <name type="scientific">Mycolicibacterium gilvum</name>
    <dbReference type="NCBI Taxonomy" id="1804"/>
    <lineage>
        <taxon>Bacteria</taxon>
        <taxon>Bacillati</taxon>
        <taxon>Actinomycetota</taxon>
        <taxon>Actinomycetes</taxon>
        <taxon>Mycobacteriales</taxon>
        <taxon>Mycobacteriaceae</taxon>
        <taxon>Mycolicibacterium</taxon>
    </lineage>
</organism>
<dbReference type="SUPFAM" id="SSF55781">
    <property type="entry name" value="GAF domain-like"/>
    <property type="match status" value="1"/>
</dbReference>
<accession>A0A378SLB0</accession>
<dbReference type="InterPro" id="IPR029016">
    <property type="entry name" value="GAF-like_dom_sf"/>
</dbReference>
<dbReference type="Proteomes" id="UP000254291">
    <property type="component" value="Unassembled WGS sequence"/>
</dbReference>
<reference evidence="2 3" key="1">
    <citation type="submission" date="2018-06" db="EMBL/GenBank/DDBJ databases">
        <authorList>
            <consortium name="Pathogen Informatics"/>
            <person name="Doyle S."/>
        </authorList>
    </citation>
    <scope>NUCLEOTIDE SEQUENCE [LARGE SCALE GENOMIC DNA]</scope>
    <source>
        <strain evidence="2 3">NCTC10742</strain>
    </source>
</reference>
<sequence>MASQVPGFDERLDDALVDEAARAGEPVDVFIARAVAARIAVEMARRSDPDLDGILRRLRLMDLSPPRPGLPADTGSVIADPERLQALYETGLLDERRGPVLDRIVEMTVAALAVPTAVVSLVDRDSVYLPSAIGMPGVLAAARQVSLERSISRPIVATGEPVIVEDARSHPALRDHPMVLDGFVVGFAAMPITNSGGHTIGTLAVWDSTPRRWTDGHIQILEDFTAIICDRIFGRGAA</sequence>
<dbReference type="Gene3D" id="3.30.450.40">
    <property type="match status" value="1"/>
</dbReference>
<evidence type="ECO:0000313" key="2">
    <source>
        <dbReference type="EMBL" id="STZ42696.1"/>
    </source>
</evidence>
<protein>
    <submittedName>
        <fullName evidence="2">Putative GAF sensor protein</fullName>
    </submittedName>
</protein>
<proteinExistence type="predicted"/>
<name>A0A378SLB0_9MYCO</name>
<evidence type="ECO:0000313" key="3">
    <source>
        <dbReference type="Proteomes" id="UP000254291"/>
    </source>
</evidence>
<evidence type="ECO:0000259" key="1">
    <source>
        <dbReference type="Pfam" id="PF01590"/>
    </source>
</evidence>
<dbReference type="InterPro" id="IPR003018">
    <property type="entry name" value="GAF"/>
</dbReference>
<feature type="domain" description="GAF" evidence="1">
    <location>
        <begin position="100"/>
        <end position="227"/>
    </location>
</feature>
<dbReference type="AlphaFoldDB" id="A0A378SLB0"/>
<dbReference type="PANTHER" id="PTHR43102">
    <property type="entry name" value="SLR1143 PROTEIN"/>
    <property type="match status" value="1"/>
</dbReference>